<evidence type="ECO:0000256" key="3">
    <source>
        <dbReference type="ARBA" id="ARBA00022759"/>
    </source>
</evidence>
<evidence type="ECO:0000256" key="4">
    <source>
        <dbReference type="ARBA" id="ARBA00022801"/>
    </source>
</evidence>
<proteinExistence type="inferred from homology"/>
<evidence type="ECO:0000313" key="9">
    <source>
        <dbReference type="EMBL" id="ADH93444.1"/>
    </source>
</evidence>
<dbReference type="InterPro" id="IPR002729">
    <property type="entry name" value="CRISPR-assoc_Cas1"/>
</dbReference>
<dbReference type="Pfam" id="PF01867">
    <property type="entry name" value="Cas_Cas1"/>
    <property type="match status" value="1"/>
</dbReference>
<dbReference type="GO" id="GO:0051607">
    <property type="term" value="P:defense response to virus"/>
    <property type="evidence" value="ECO:0007669"/>
    <property type="project" value="UniProtKB-UniRule"/>
</dbReference>
<evidence type="ECO:0000256" key="1">
    <source>
        <dbReference type="ARBA" id="ARBA00022722"/>
    </source>
</evidence>
<dbReference type="GO" id="GO:0046872">
    <property type="term" value="F:metal ion binding"/>
    <property type="evidence" value="ECO:0007669"/>
    <property type="project" value="UniProtKB-UniRule"/>
</dbReference>
<dbReference type="GO" id="GO:0004520">
    <property type="term" value="F:DNA endonuclease activity"/>
    <property type="evidence" value="ECO:0007669"/>
    <property type="project" value="InterPro"/>
</dbReference>
<dbReference type="GO" id="GO:0016787">
    <property type="term" value="F:hydrolase activity"/>
    <property type="evidence" value="ECO:0007669"/>
    <property type="project" value="UniProtKB-KW"/>
</dbReference>
<keyword evidence="3 8" id="KW-0255">Endonuclease</keyword>
<dbReference type="GO" id="GO:0043571">
    <property type="term" value="P:maintenance of CRISPR repeat elements"/>
    <property type="evidence" value="ECO:0007669"/>
    <property type="project" value="UniProtKB-UniRule"/>
</dbReference>
<evidence type="ECO:0000256" key="6">
    <source>
        <dbReference type="ARBA" id="ARBA00023118"/>
    </source>
</evidence>
<feature type="binding site" evidence="8">
    <location>
        <position position="163"/>
    </location>
    <ligand>
        <name>Mn(2+)</name>
        <dbReference type="ChEBI" id="CHEBI:29035"/>
    </ligand>
</feature>
<name>D7BLB4_ARCHD</name>
<keyword evidence="10" id="KW-1185">Reference proteome</keyword>
<organism evidence="9 10">
    <name type="scientific">Arcanobacterium haemolyticum (strain ATCC 9345 / DSM 20595 / CCM 5947 / CCUG 17215 / LMG 16163 / NBRC 15585 / NCTC 8452 / 11018)</name>
    <dbReference type="NCBI Taxonomy" id="644284"/>
    <lineage>
        <taxon>Bacteria</taxon>
        <taxon>Bacillati</taxon>
        <taxon>Actinomycetota</taxon>
        <taxon>Actinomycetes</taxon>
        <taxon>Actinomycetales</taxon>
        <taxon>Actinomycetaceae</taxon>
        <taxon>Arcanobacterium</taxon>
    </lineage>
</organism>
<keyword evidence="5 8" id="KW-0460">Magnesium</keyword>
<dbReference type="GO" id="GO:0003677">
    <property type="term" value="F:DNA binding"/>
    <property type="evidence" value="ECO:0007669"/>
    <property type="project" value="UniProtKB-KW"/>
</dbReference>
<dbReference type="PANTHER" id="PTHR34353">
    <property type="entry name" value="CRISPR-ASSOCIATED ENDONUCLEASE CAS1 1"/>
    <property type="match status" value="1"/>
</dbReference>
<dbReference type="Gene3D" id="1.20.120.920">
    <property type="entry name" value="CRISPR-associated endonuclease Cas1, C-terminal domain"/>
    <property type="match status" value="1"/>
</dbReference>
<dbReference type="InterPro" id="IPR042206">
    <property type="entry name" value="CRISPR-assoc_Cas1_C"/>
</dbReference>
<reference evidence="9 10" key="1">
    <citation type="journal article" date="2010" name="Stand. Genomic Sci.">
        <title>Complete genome sequence of Arcanobacterium haemolyticum type strain (11018).</title>
        <authorList>
            <person name="Yasawong M."/>
            <person name="Teshima H."/>
            <person name="Lapidus A."/>
            <person name="Nolan M."/>
            <person name="Lucas S."/>
            <person name="Glavina Del Rio T."/>
            <person name="Tice H."/>
            <person name="Cheng J."/>
            <person name="Bruce D."/>
            <person name="Detter C."/>
            <person name="Tapia R."/>
            <person name="Han C."/>
            <person name="Goodwin L."/>
            <person name="Pitluck S."/>
            <person name="Liolios K."/>
            <person name="Ivanova N."/>
            <person name="Mavromatis K."/>
            <person name="Mikhailova N."/>
            <person name="Pati A."/>
            <person name="Chen A."/>
            <person name="Palaniappan K."/>
            <person name="Land M."/>
            <person name="Hauser L."/>
            <person name="Chang Y."/>
            <person name="Jeffries C."/>
            <person name="Rohde M."/>
            <person name="Sikorski J."/>
            <person name="Pukall R."/>
            <person name="Goker M."/>
            <person name="Woyke T."/>
            <person name="Bristow J."/>
            <person name="Eisen J."/>
            <person name="Markowitz V."/>
            <person name="Hugenholtz P."/>
            <person name="Kyrpides N."/>
            <person name="Klenk H."/>
        </authorList>
    </citation>
    <scope>NUCLEOTIDE SEQUENCE [LARGE SCALE GENOMIC DNA]</scope>
    <source>
        <strain evidence="10">ATCC 9345 / DSM 20595 / CCUG 17215 / LMG 16163 / NBRC 15585 / NCTC 8452 / 11018</strain>
    </source>
</reference>
<dbReference type="EC" id="3.1.-.-" evidence="8"/>
<dbReference type="Gene3D" id="3.100.10.20">
    <property type="entry name" value="CRISPR-associated endonuclease Cas1, N-terminal domain"/>
    <property type="match status" value="1"/>
</dbReference>
<dbReference type="AlphaFoldDB" id="D7BLB4"/>
<feature type="binding site" evidence="8">
    <location>
        <position position="238"/>
    </location>
    <ligand>
        <name>Mn(2+)</name>
        <dbReference type="ChEBI" id="CHEBI:29035"/>
    </ligand>
</feature>
<dbReference type="NCBIfam" id="TIGR00287">
    <property type="entry name" value="cas1"/>
    <property type="match status" value="1"/>
</dbReference>
<dbReference type="InterPro" id="IPR019851">
    <property type="entry name" value="CRISPR-assoc_Cas1_ECOLI"/>
</dbReference>
<evidence type="ECO:0000256" key="8">
    <source>
        <dbReference type="HAMAP-Rule" id="MF_01470"/>
    </source>
</evidence>
<dbReference type="RefSeq" id="WP_013170930.1">
    <property type="nucleotide sequence ID" value="NC_014218.1"/>
</dbReference>
<comment type="cofactor">
    <cofactor evidence="8">
        <name>Mg(2+)</name>
        <dbReference type="ChEBI" id="CHEBI:18420"/>
    </cofactor>
    <cofactor evidence="8">
        <name>Mn(2+)</name>
        <dbReference type="ChEBI" id="CHEBI:29035"/>
    </cofactor>
</comment>
<comment type="function">
    <text evidence="8">CRISPR (clustered regularly interspaced short palindromic repeat), is an adaptive immune system that provides protection against mobile genetic elements (viruses, transposable elements and conjugative plasmids). CRISPR clusters contain spacers, sequences complementary to antecedent mobile elements, and target invading nucleic acids. CRISPR clusters are transcribed and processed into CRISPR RNA (crRNA). Acts as a dsDNA endonuclease. Involved in the integration of spacer DNA into the CRISPR cassette.</text>
</comment>
<dbReference type="HOGENOM" id="CLU_077904_0_0_11"/>
<dbReference type="PANTHER" id="PTHR34353:SF3">
    <property type="entry name" value="CRISPR-ASSOCIATED ENDONUCLEASE CAS1"/>
    <property type="match status" value="1"/>
</dbReference>
<keyword evidence="1 8" id="KW-0540">Nuclease</keyword>
<evidence type="ECO:0000256" key="7">
    <source>
        <dbReference type="ARBA" id="ARBA00023125"/>
    </source>
</evidence>
<dbReference type="InterPro" id="IPR050646">
    <property type="entry name" value="Cas1"/>
</dbReference>
<evidence type="ECO:0000313" key="10">
    <source>
        <dbReference type="Proteomes" id="UP000000376"/>
    </source>
</evidence>
<dbReference type="KEGG" id="ahe:Arch_1762"/>
<dbReference type="HAMAP" id="MF_01470">
    <property type="entry name" value="Cas1"/>
    <property type="match status" value="1"/>
</dbReference>
<dbReference type="eggNOG" id="COG1518">
    <property type="taxonomic scope" value="Bacteria"/>
</dbReference>
<feature type="binding site" evidence="8">
    <location>
        <position position="225"/>
    </location>
    <ligand>
        <name>Mn(2+)</name>
        <dbReference type="ChEBI" id="CHEBI:29035"/>
    </ligand>
</feature>
<keyword evidence="4 8" id="KW-0378">Hydrolase</keyword>
<dbReference type="OrthoDB" id="9777847at2"/>
<dbReference type="STRING" id="644284.Arch_1762"/>
<dbReference type="NCBIfam" id="TIGR03638">
    <property type="entry name" value="cas1_ECOLI"/>
    <property type="match status" value="1"/>
</dbReference>
<dbReference type="InterPro" id="IPR042211">
    <property type="entry name" value="CRISPR-assoc_Cas1_N"/>
</dbReference>
<dbReference type="Proteomes" id="UP000000376">
    <property type="component" value="Chromosome"/>
</dbReference>
<evidence type="ECO:0000256" key="5">
    <source>
        <dbReference type="ARBA" id="ARBA00022842"/>
    </source>
</evidence>
<dbReference type="EMBL" id="CP002045">
    <property type="protein sequence ID" value="ADH93444.1"/>
    <property type="molecule type" value="Genomic_DNA"/>
</dbReference>
<protein>
    <recommendedName>
        <fullName evidence="8">CRISPR-associated endonuclease Cas1</fullName>
        <ecNumber evidence="8">3.1.-.-</ecNumber>
    </recommendedName>
</protein>
<keyword evidence="8" id="KW-0464">Manganese</keyword>
<evidence type="ECO:0000256" key="2">
    <source>
        <dbReference type="ARBA" id="ARBA00022723"/>
    </source>
</evidence>
<keyword evidence="2 8" id="KW-0479">Metal-binding</keyword>
<accession>D7BLB4</accession>
<comment type="similarity">
    <text evidence="8">Belongs to the CRISPR-associated endonuclease Cas1 family.</text>
</comment>
<comment type="subunit">
    <text evidence="8">Homodimer, forms a heterotetramer with a Cas2 homodimer.</text>
</comment>
<gene>
    <name evidence="8" type="primary">cas1</name>
    <name evidence="9" type="ordered locus">Arch_1762</name>
</gene>
<keyword evidence="7 8" id="KW-0238">DNA-binding</keyword>
<keyword evidence="6 8" id="KW-0051">Antiviral defense</keyword>
<sequence length="327" mass="35520">MSYSAEALAFSTIPASHQIRIADRVSFLYVEYCLIRQDRTGVVAIQAATNDDDNPSAEATIRRIQLPVAGLGVLCLGPGTSISNAAITSCARSGCSIIFSGGGGVNAYTYATPLTSSARWAIAQAHLISSTEAQKVAAVKLYAKQFGVGLIPHGKIEVMRGIEGRLMRTTYRELAKKAKIKNFKRDTKGTDPVNTGLNVANAIMYGIAATVCAAIGVNPALGIIHRGDIRALLFDLADLYKAKYVLPIVFQHAHDDQHIEAIRRDIRTFIHKKHIMQDMLATLMDILEPHLPSRNDDRLIDDFGEVSGHTQYGKEDDVCSSNFDCGS</sequence>